<keyword evidence="2" id="KW-1185">Reference proteome</keyword>
<proteinExistence type="predicted"/>
<accession>A0A1R3RMY9</accession>
<dbReference type="OrthoDB" id="2156052at2759"/>
<name>A0A1R3RMY9_ASPC5</name>
<dbReference type="Proteomes" id="UP000188318">
    <property type="component" value="Unassembled WGS sequence"/>
</dbReference>
<dbReference type="OMA" id="PSVRQCF"/>
<evidence type="ECO:0000313" key="2">
    <source>
        <dbReference type="Proteomes" id="UP000188318"/>
    </source>
</evidence>
<evidence type="ECO:0000313" key="1">
    <source>
        <dbReference type="EMBL" id="OOF95856.1"/>
    </source>
</evidence>
<organism evidence="1 2">
    <name type="scientific">Aspergillus carbonarius (strain ITEM 5010)</name>
    <dbReference type="NCBI Taxonomy" id="602072"/>
    <lineage>
        <taxon>Eukaryota</taxon>
        <taxon>Fungi</taxon>
        <taxon>Dikarya</taxon>
        <taxon>Ascomycota</taxon>
        <taxon>Pezizomycotina</taxon>
        <taxon>Eurotiomycetes</taxon>
        <taxon>Eurotiomycetidae</taxon>
        <taxon>Eurotiales</taxon>
        <taxon>Aspergillaceae</taxon>
        <taxon>Aspergillus</taxon>
        <taxon>Aspergillus subgen. Circumdati</taxon>
    </lineage>
</organism>
<dbReference type="VEuPathDB" id="FungiDB:ASPCADRAFT_515249"/>
<reference evidence="2" key="1">
    <citation type="journal article" date="2017" name="Genome Biol.">
        <title>Comparative genomics reveals high biological diversity and specific adaptations in the industrially and medically important fungal genus Aspergillus.</title>
        <authorList>
            <person name="de Vries R.P."/>
            <person name="Riley R."/>
            <person name="Wiebenga A."/>
            <person name="Aguilar-Osorio G."/>
            <person name="Amillis S."/>
            <person name="Uchima C.A."/>
            <person name="Anderluh G."/>
            <person name="Asadollahi M."/>
            <person name="Askin M."/>
            <person name="Barry K."/>
            <person name="Battaglia E."/>
            <person name="Bayram O."/>
            <person name="Benocci T."/>
            <person name="Braus-Stromeyer S.A."/>
            <person name="Caldana C."/>
            <person name="Canovas D."/>
            <person name="Cerqueira G.C."/>
            <person name="Chen F."/>
            <person name="Chen W."/>
            <person name="Choi C."/>
            <person name="Clum A."/>
            <person name="Dos Santos R.A."/>
            <person name="Damasio A.R."/>
            <person name="Diallinas G."/>
            <person name="Emri T."/>
            <person name="Fekete E."/>
            <person name="Flipphi M."/>
            <person name="Freyberg S."/>
            <person name="Gallo A."/>
            <person name="Gournas C."/>
            <person name="Habgood R."/>
            <person name="Hainaut M."/>
            <person name="Harispe M.L."/>
            <person name="Henrissat B."/>
            <person name="Hilden K.S."/>
            <person name="Hope R."/>
            <person name="Hossain A."/>
            <person name="Karabika E."/>
            <person name="Karaffa L."/>
            <person name="Karanyi Z."/>
            <person name="Krasevec N."/>
            <person name="Kuo A."/>
            <person name="Kusch H."/>
            <person name="LaButti K."/>
            <person name="Lagendijk E.L."/>
            <person name="Lapidus A."/>
            <person name="Levasseur A."/>
            <person name="Lindquist E."/>
            <person name="Lipzen A."/>
            <person name="Logrieco A.F."/>
            <person name="MacCabe A."/>
            <person name="Maekelae M.R."/>
            <person name="Malavazi I."/>
            <person name="Melin P."/>
            <person name="Meyer V."/>
            <person name="Mielnichuk N."/>
            <person name="Miskei M."/>
            <person name="Molnar A.P."/>
            <person name="Mule G."/>
            <person name="Ngan C.Y."/>
            <person name="Orejas M."/>
            <person name="Orosz E."/>
            <person name="Ouedraogo J.P."/>
            <person name="Overkamp K.M."/>
            <person name="Park H.-S."/>
            <person name="Perrone G."/>
            <person name="Piumi F."/>
            <person name="Punt P.J."/>
            <person name="Ram A.F."/>
            <person name="Ramon A."/>
            <person name="Rauscher S."/>
            <person name="Record E."/>
            <person name="Riano-Pachon D.M."/>
            <person name="Robert V."/>
            <person name="Roehrig J."/>
            <person name="Ruller R."/>
            <person name="Salamov A."/>
            <person name="Salih N.S."/>
            <person name="Samson R.A."/>
            <person name="Sandor E."/>
            <person name="Sanguinetti M."/>
            <person name="Schuetze T."/>
            <person name="Sepcic K."/>
            <person name="Shelest E."/>
            <person name="Sherlock G."/>
            <person name="Sophianopoulou V."/>
            <person name="Squina F.M."/>
            <person name="Sun H."/>
            <person name="Susca A."/>
            <person name="Todd R.B."/>
            <person name="Tsang A."/>
            <person name="Unkles S.E."/>
            <person name="van de Wiele N."/>
            <person name="van Rossen-Uffink D."/>
            <person name="Oliveira J.V."/>
            <person name="Vesth T.C."/>
            <person name="Visser J."/>
            <person name="Yu J.-H."/>
            <person name="Zhou M."/>
            <person name="Andersen M.R."/>
            <person name="Archer D.B."/>
            <person name="Baker S.E."/>
            <person name="Benoit I."/>
            <person name="Brakhage A.A."/>
            <person name="Braus G.H."/>
            <person name="Fischer R."/>
            <person name="Frisvad J.C."/>
            <person name="Goldman G.H."/>
            <person name="Houbraken J."/>
            <person name="Oakley B."/>
            <person name="Pocsi I."/>
            <person name="Scazzocchio C."/>
            <person name="Seiboth B."/>
            <person name="vanKuyk P.A."/>
            <person name="Wortman J."/>
            <person name="Dyer P.S."/>
            <person name="Grigoriev I.V."/>
        </authorList>
    </citation>
    <scope>NUCLEOTIDE SEQUENCE [LARGE SCALE GENOMIC DNA]</scope>
    <source>
        <strain evidence="2">ITEM 5010</strain>
    </source>
</reference>
<sequence length="468" mass="52552">METASELIERPLPPLIRLGGTTYPSIPTETISARFIHEWQNFESEVLEACDSLDLSRKLSSTDETEDWRLGSELGLTGRFAKHVGDAVTKALSVTELAGVKFGDYQCVEPYDASKVPDMILLELPEVALLVGEMKTYWTLPLERYPVRQGLPALVPLQPHLGNQLVSYMRSGRLKYGFLSTYKCTIFMRRVAPFRFEISMPILDTSTNPSVRQCFVAMAKFASQDPQFTEPADFLAEHLRISANVTYQASTRPSPLWNQITPKADTGEKVGSSSILFRNDAGEETAWVNCKRLLHGSSHKAIYEVLWNGEPAIAKCWTPAYEQSYAHETLTYEHIHTKRSVGYDFFPKLLNHGVISCSSIFPKGFVMVITKVPGKTLAELWDILPGPEKEHVRAEVYKAIIILRSTSVIAIDSGKHNVLYDPVTRAVTMVDFELMQACEEDTLSPEWPEMRTIFGDMSLPARVRHDGG</sequence>
<protein>
    <recommendedName>
        <fullName evidence="3">Protein kinase domain-containing protein</fullName>
    </recommendedName>
</protein>
<gene>
    <name evidence="1" type="ORF">ASPCADRAFT_515249</name>
</gene>
<evidence type="ECO:0008006" key="3">
    <source>
        <dbReference type="Google" id="ProtNLM"/>
    </source>
</evidence>
<dbReference type="EMBL" id="KV907499">
    <property type="protein sequence ID" value="OOF95856.1"/>
    <property type="molecule type" value="Genomic_DNA"/>
</dbReference>
<dbReference type="AlphaFoldDB" id="A0A1R3RMY9"/>